<evidence type="ECO:0000256" key="4">
    <source>
        <dbReference type="ARBA" id="ARBA00022833"/>
    </source>
</evidence>
<dbReference type="GO" id="GO:0006508">
    <property type="term" value="P:proteolysis"/>
    <property type="evidence" value="ECO:0007669"/>
    <property type="project" value="UniProtKB-KW"/>
</dbReference>
<dbReference type="AlphaFoldDB" id="A0A7C9NC08"/>
<evidence type="ECO:0000256" key="6">
    <source>
        <dbReference type="RuleBase" id="RU003983"/>
    </source>
</evidence>
<comment type="cofactor">
    <cofactor evidence="6">
        <name>Zn(2+)</name>
        <dbReference type="ChEBI" id="CHEBI:29105"/>
    </cofactor>
    <text evidence="6">Binds 1 zinc ion per subunit.</text>
</comment>
<evidence type="ECO:0000256" key="7">
    <source>
        <dbReference type="SAM" id="Phobius"/>
    </source>
</evidence>
<keyword evidence="3 6" id="KW-0378">Hydrolase</keyword>
<dbReference type="GO" id="GO:0004222">
    <property type="term" value="F:metalloendopeptidase activity"/>
    <property type="evidence" value="ECO:0007669"/>
    <property type="project" value="InterPro"/>
</dbReference>
<keyword evidence="7" id="KW-0472">Membrane</keyword>
<evidence type="ECO:0000313" key="9">
    <source>
        <dbReference type="EMBL" id="NAS26973.1"/>
    </source>
</evidence>
<keyword evidence="7" id="KW-0812">Transmembrane</keyword>
<proteinExistence type="inferred from homology"/>
<accession>A0A7C9NC08</accession>
<dbReference type="Gene3D" id="3.30.2010.10">
    <property type="entry name" value="Metalloproteases ('zincins'), catalytic domain"/>
    <property type="match status" value="1"/>
</dbReference>
<dbReference type="InterPro" id="IPR001915">
    <property type="entry name" value="Peptidase_M48"/>
</dbReference>
<feature type="transmembrane region" description="Helical" evidence="7">
    <location>
        <begin position="35"/>
        <end position="60"/>
    </location>
</feature>
<evidence type="ECO:0000256" key="3">
    <source>
        <dbReference type="ARBA" id="ARBA00022801"/>
    </source>
</evidence>
<comment type="caution">
    <text evidence="9">The sequence shown here is derived from an EMBL/GenBank/DDBJ whole genome shotgun (WGS) entry which is preliminary data.</text>
</comment>
<dbReference type="EMBL" id="WXEW01000012">
    <property type="protein sequence ID" value="NAS26973.1"/>
    <property type="molecule type" value="Genomic_DNA"/>
</dbReference>
<name>A0A7C9NC08_9ACTN</name>
<feature type="transmembrane region" description="Helical" evidence="7">
    <location>
        <begin position="85"/>
        <end position="103"/>
    </location>
</feature>
<keyword evidence="1 6" id="KW-0645">Protease</keyword>
<feature type="domain" description="Peptidase M48" evidence="8">
    <location>
        <begin position="116"/>
        <end position="179"/>
    </location>
</feature>
<organism evidence="9 10">
    <name type="scientific">Herbidospora solisilvae</name>
    <dbReference type="NCBI Taxonomy" id="2696284"/>
    <lineage>
        <taxon>Bacteria</taxon>
        <taxon>Bacillati</taxon>
        <taxon>Actinomycetota</taxon>
        <taxon>Actinomycetes</taxon>
        <taxon>Streptosporangiales</taxon>
        <taxon>Streptosporangiaceae</taxon>
        <taxon>Herbidospora</taxon>
    </lineage>
</organism>
<dbReference type="Proteomes" id="UP000479526">
    <property type="component" value="Unassembled WGS sequence"/>
</dbReference>
<protein>
    <submittedName>
        <fullName evidence="9">M48 family metalloprotease</fullName>
    </submittedName>
</protein>
<evidence type="ECO:0000259" key="8">
    <source>
        <dbReference type="Pfam" id="PF01435"/>
    </source>
</evidence>
<keyword evidence="5 6" id="KW-0482">Metalloprotease</keyword>
<comment type="similarity">
    <text evidence="6">Belongs to the peptidase M48 family.</text>
</comment>
<keyword evidence="10" id="KW-1185">Reference proteome</keyword>
<keyword evidence="2" id="KW-0479">Metal-binding</keyword>
<reference evidence="9 10" key="1">
    <citation type="submission" date="2020-01" db="EMBL/GenBank/DDBJ databases">
        <title>Herbidospora sp. NEAU-GS84 nov., a novel actinomycete isolated from soil.</title>
        <authorList>
            <person name="Han L."/>
        </authorList>
    </citation>
    <scope>NUCLEOTIDE SEQUENCE [LARGE SCALE GENOMIC DNA]</scope>
    <source>
        <strain evidence="9 10">NEAU-GS84</strain>
    </source>
</reference>
<feature type="transmembrane region" description="Helical" evidence="7">
    <location>
        <begin position="6"/>
        <end position="28"/>
    </location>
</feature>
<keyword evidence="7" id="KW-1133">Transmembrane helix</keyword>
<sequence>MFDHFVVSVVVVPPLAVLVAALVAGRLAPALAARVLTWSAVVVAVAGTANLLVFALHAVAELPAVARLMGWSDRIVRADVAEVPWVSWVCVPLLAAVVATVGWTHRRHRRDLRAGRSFPRPDGDVLLVDDAAVTAFAVPGRPGWVVVTRGMRDALTDPQYAALLAHERAHLDGAHHRLVRLAELAGAAHPALRWVSAQVGFLVERAADERAAAEVGDRRLVARAVGQAALVAAGRPGLGRTPSVLHAAAG</sequence>
<feature type="non-terminal residue" evidence="9">
    <location>
        <position position="250"/>
    </location>
</feature>
<gene>
    <name evidence="9" type="ORF">GT755_35550</name>
</gene>
<dbReference type="GO" id="GO:0046872">
    <property type="term" value="F:metal ion binding"/>
    <property type="evidence" value="ECO:0007669"/>
    <property type="project" value="UniProtKB-KW"/>
</dbReference>
<keyword evidence="4 6" id="KW-0862">Zinc</keyword>
<dbReference type="RefSeq" id="WP_161483927.1">
    <property type="nucleotide sequence ID" value="NZ_WXEW01000012.1"/>
</dbReference>
<evidence type="ECO:0000256" key="1">
    <source>
        <dbReference type="ARBA" id="ARBA00022670"/>
    </source>
</evidence>
<evidence type="ECO:0000256" key="2">
    <source>
        <dbReference type="ARBA" id="ARBA00022723"/>
    </source>
</evidence>
<evidence type="ECO:0000313" key="10">
    <source>
        <dbReference type="Proteomes" id="UP000479526"/>
    </source>
</evidence>
<dbReference type="Pfam" id="PF01435">
    <property type="entry name" value="Peptidase_M48"/>
    <property type="match status" value="1"/>
</dbReference>
<evidence type="ECO:0000256" key="5">
    <source>
        <dbReference type="ARBA" id="ARBA00023049"/>
    </source>
</evidence>